<evidence type="ECO:0000259" key="9">
    <source>
        <dbReference type="Pfam" id="PF01425"/>
    </source>
</evidence>
<keyword evidence="5 8" id="KW-0648">Protein biosynthesis</keyword>
<feature type="active site" description="Charge relay system" evidence="8">
    <location>
        <position position="155"/>
    </location>
</feature>
<comment type="catalytic activity">
    <reaction evidence="7 8">
        <text>L-glutamyl-tRNA(Gln) + L-glutamine + ATP + H2O = L-glutaminyl-tRNA(Gln) + L-glutamate + ADP + phosphate + H(+)</text>
        <dbReference type="Rhea" id="RHEA:17521"/>
        <dbReference type="Rhea" id="RHEA-COMP:9681"/>
        <dbReference type="Rhea" id="RHEA-COMP:9684"/>
        <dbReference type="ChEBI" id="CHEBI:15377"/>
        <dbReference type="ChEBI" id="CHEBI:15378"/>
        <dbReference type="ChEBI" id="CHEBI:29985"/>
        <dbReference type="ChEBI" id="CHEBI:30616"/>
        <dbReference type="ChEBI" id="CHEBI:43474"/>
        <dbReference type="ChEBI" id="CHEBI:58359"/>
        <dbReference type="ChEBI" id="CHEBI:78520"/>
        <dbReference type="ChEBI" id="CHEBI:78521"/>
        <dbReference type="ChEBI" id="CHEBI:456216"/>
        <dbReference type="EC" id="6.3.5.7"/>
    </reaction>
</comment>
<dbReference type="Gene3D" id="3.90.1300.10">
    <property type="entry name" value="Amidase signature (AS) domain"/>
    <property type="match status" value="1"/>
</dbReference>
<dbReference type="NCBIfam" id="TIGR00132">
    <property type="entry name" value="gatA"/>
    <property type="match status" value="1"/>
</dbReference>
<gene>
    <name evidence="8 10" type="primary">gatA</name>
    <name evidence="10" type="ORF">EPA93_42885</name>
</gene>
<dbReference type="InterPro" id="IPR036928">
    <property type="entry name" value="AS_sf"/>
</dbReference>
<feature type="active site" description="Acyl-ester intermediate" evidence="8">
    <location>
        <position position="179"/>
    </location>
</feature>
<sequence length="486" mass="52498">MTELYQLTIHEAGELLRQGKISSVELTQAHLERIRQVEPKVKAFTLVTDELALKQAREADRRFASGENLSPLTGIPIAIKDLICTKDITTTCSSRMLANFKPPFDATVMQHLNATGIVMVGKTNMDEFAMGSSTEHSAFFPTHNPWDLERAPGGSSGGSAAAVAAGMAMGAYGSDTGGSIRQPASLCNVVGLKPTYGRVSRFGLVAFASSLDQIGPFARNARDAAILLQAIAGPDASDSTCSPQPAQDYSAALTGSIKGLRIGVPKEYRIEGMPEEIVQATQASVELLRSMGAEIKEVSLPHTKYGIAAYYIIAPAEASANLARYDGVKYGYSYRDTTDMWEAMEKTRENGFGAEVKRRIMLGTFALSAGYYDAYYKQAEKVRSLITQDFERAFKDCDALVSPATPGVAFKLGEISDPYQMYLQDVFTIPANLAGICGVSIPGGFSNGLPIGLQLLGNAFAEDIILRIADTFERETNYHTCWPANL</sequence>
<evidence type="ECO:0000256" key="2">
    <source>
        <dbReference type="ARBA" id="ARBA00022598"/>
    </source>
</evidence>
<feature type="domain" description="Amidase" evidence="9">
    <location>
        <begin position="25"/>
        <end position="465"/>
    </location>
</feature>
<dbReference type="GO" id="GO:0050567">
    <property type="term" value="F:glutaminyl-tRNA synthase (glutamine-hydrolyzing) activity"/>
    <property type="evidence" value="ECO:0007669"/>
    <property type="project" value="UniProtKB-UniRule"/>
</dbReference>
<evidence type="ECO:0000313" key="11">
    <source>
        <dbReference type="Proteomes" id="UP000290365"/>
    </source>
</evidence>
<evidence type="ECO:0000256" key="6">
    <source>
        <dbReference type="ARBA" id="ARBA00025295"/>
    </source>
</evidence>
<evidence type="ECO:0000256" key="8">
    <source>
        <dbReference type="HAMAP-Rule" id="MF_00120"/>
    </source>
</evidence>
<name>A0A4P6K2V6_KTERU</name>
<dbReference type="KEGG" id="kbs:EPA93_42885"/>
<dbReference type="EMBL" id="CP035758">
    <property type="protein sequence ID" value="QBD82365.1"/>
    <property type="molecule type" value="Genomic_DNA"/>
</dbReference>
<keyword evidence="4 8" id="KW-0067">ATP-binding</keyword>
<comment type="subunit">
    <text evidence="8">Heterotrimer of A, B and C subunits.</text>
</comment>
<dbReference type="GO" id="GO:0030956">
    <property type="term" value="C:glutamyl-tRNA(Gln) amidotransferase complex"/>
    <property type="evidence" value="ECO:0007669"/>
    <property type="project" value="InterPro"/>
</dbReference>
<proteinExistence type="inferred from homology"/>
<organism evidence="10 11">
    <name type="scientific">Ktedonosporobacter rubrisoli</name>
    <dbReference type="NCBI Taxonomy" id="2509675"/>
    <lineage>
        <taxon>Bacteria</taxon>
        <taxon>Bacillati</taxon>
        <taxon>Chloroflexota</taxon>
        <taxon>Ktedonobacteria</taxon>
        <taxon>Ktedonobacterales</taxon>
        <taxon>Ktedonosporobacteraceae</taxon>
        <taxon>Ktedonosporobacter</taxon>
    </lineage>
</organism>
<dbReference type="Proteomes" id="UP000290365">
    <property type="component" value="Chromosome"/>
</dbReference>
<keyword evidence="11" id="KW-1185">Reference proteome</keyword>
<keyword evidence="3 8" id="KW-0547">Nucleotide-binding</keyword>
<dbReference type="AlphaFoldDB" id="A0A4P6K2V6"/>
<dbReference type="InterPro" id="IPR020556">
    <property type="entry name" value="Amidase_CS"/>
</dbReference>
<dbReference type="GO" id="GO:0016740">
    <property type="term" value="F:transferase activity"/>
    <property type="evidence" value="ECO:0007669"/>
    <property type="project" value="UniProtKB-KW"/>
</dbReference>
<dbReference type="SUPFAM" id="SSF75304">
    <property type="entry name" value="Amidase signature (AS) enzymes"/>
    <property type="match status" value="1"/>
</dbReference>
<dbReference type="InterPro" id="IPR023631">
    <property type="entry name" value="Amidase_dom"/>
</dbReference>
<dbReference type="InterPro" id="IPR004412">
    <property type="entry name" value="GatA"/>
</dbReference>
<comment type="function">
    <text evidence="6 8">Allows the formation of correctly charged Gln-tRNA(Gln) through the transamidation of misacylated Glu-tRNA(Gln) in organisms which lack glutaminyl-tRNA synthetase. The reaction takes place in the presence of glutamine and ATP through an activated gamma-phospho-Glu-tRNA(Gln).</text>
</comment>
<evidence type="ECO:0000256" key="4">
    <source>
        <dbReference type="ARBA" id="ARBA00022840"/>
    </source>
</evidence>
<protein>
    <recommendedName>
        <fullName evidence="8">Glutamyl-tRNA(Gln) amidotransferase subunit A</fullName>
        <shortName evidence="8">Glu-ADT subunit A</shortName>
        <ecNumber evidence="8">6.3.5.7</ecNumber>
    </recommendedName>
</protein>
<evidence type="ECO:0000256" key="3">
    <source>
        <dbReference type="ARBA" id="ARBA00022741"/>
    </source>
</evidence>
<dbReference type="InterPro" id="IPR000120">
    <property type="entry name" value="Amidase"/>
</dbReference>
<comment type="similarity">
    <text evidence="1 8">Belongs to the amidase family. GatA subfamily.</text>
</comment>
<dbReference type="GO" id="GO:0005524">
    <property type="term" value="F:ATP binding"/>
    <property type="evidence" value="ECO:0007669"/>
    <property type="project" value="UniProtKB-KW"/>
</dbReference>
<accession>A0A4P6K2V6</accession>
<dbReference type="PANTHER" id="PTHR11895:SF151">
    <property type="entry name" value="GLUTAMYL-TRNA(GLN) AMIDOTRANSFERASE SUBUNIT A"/>
    <property type="match status" value="1"/>
</dbReference>
<dbReference type="EC" id="6.3.5.7" evidence="8"/>
<evidence type="ECO:0000256" key="7">
    <source>
        <dbReference type="ARBA" id="ARBA00047407"/>
    </source>
</evidence>
<dbReference type="HAMAP" id="MF_00120">
    <property type="entry name" value="GatA"/>
    <property type="match status" value="1"/>
</dbReference>
<evidence type="ECO:0000256" key="5">
    <source>
        <dbReference type="ARBA" id="ARBA00022917"/>
    </source>
</evidence>
<evidence type="ECO:0000256" key="1">
    <source>
        <dbReference type="ARBA" id="ARBA00008069"/>
    </source>
</evidence>
<keyword evidence="2 8" id="KW-0436">Ligase</keyword>
<dbReference type="Pfam" id="PF01425">
    <property type="entry name" value="Amidase"/>
    <property type="match status" value="1"/>
</dbReference>
<dbReference type="GO" id="GO:0006412">
    <property type="term" value="P:translation"/>
    <property type="evidence" value="ECO:0007669"/>
    <property type="project" value="UniProtKB-UniRule"/>
</dbReference>
<dbReference type="OrthoDB" id="9811471at2"/>
<dbReference type="PANTHER" id="PTHR11895">
    <property type="entry name" value="TRANSAMIDASE"/>
    <property type="match status" value="1"/>
</dbReference>
<feature type="active site" description="Charge relay system" evidence="8">
    <location>
        <position position="80"/>
    </location>
</feature>
<dbReference type="PROSITE" id="PS00571">
    <property type="entry name" value="AMIDASES"/>
    <property type="match status" value="1"/>
</dbReference>
<keyword evidence="10" id="KW-0808">Transferase</keyword>
<reference evidence="10 11" key="1">
    <citation type="submission" date="2019-01" db="EMBL/GenBank/DDBJ databases">
        <title>Ktedonosporobacter rubrisoli SCAWS-G2.</title>
        <authorList>
            <person name="Huang Y."/>
            <person name="Yan B."/>
        </authorList>
    </citation>
    <scope>NUCLEOTIDE SEQUENCE [LARGE SCALE GENOMIC DNA]</scope>
    <source>
        <strain evidence="10 11">SCAWS-G2</strain>
    </source>
</reference>
<dbReference type="RefSeq" id="WP_129893434.1">
    <property type="nucleotide sequence ID" value="NZ_CP035758.1"/>
</dbReference>
<evidence type="ECO:0000313" key="10">
    <source>
        <dbReference type="EMBL" id="QBD82365.1"/>
    </source>
</evidence>